<organism evidence="1">
    <name type="scientific">uncultured Desulfovibrio sp</name>
    <dbReference type="NCBI Taxonomy" id="167968"/>
    <lineage>
        <taxon>Bacteria</taxon>
        <taxon>Pseudomonadati</taxon>
        <taxon>Thermodesulfobacteriota</taxon>
        <taxon>Desulfovibrionia</taxon>
        <taxon>Desulfovibrionales</taxon>
        <taxon>Desulfovibrionaceae</taxon>
        <taxon>Desulfovibrio</taxon>
        <taxon>environmental samples</taxon>
    </lineage>
</organism>
<gene>
    <name evidence="1" type="ORF">KL86DES1_21520</name>
</gene>
<proteinExistence type="predicted"/>
<sequence>MWGRDPFAKGSPPPHPLPLEQINFEMLHISKFSFSRKMRFATAISRLLVLLTKCCLCP</sequence>
<dbReference type="EMBL" id="FMJC01000002">
    <property type="protein sequence ID" value="SCM73786.1"/>
    <property type="molecule type" value="Genomic_DNA"/>
</dbReference>
<dbReference type="AlphaFoldDB" id="A0A212L8B9"/>
<reference evidence="1" key="1">
    <citation type="submission" date="2016-08" db="EMBL/GenBank/DDBJ databases">
        <authorList>
            <person name="Seilhamer J.J."/>
        </authorList>
    </citation>
    <scope>NUCLEOTIDE SEQUENCE</scope>
    <source>
        <strain evidence="1">86-1</strain>
    </source>
</reference>
<protein>
    <submittedName>
        <fullName evidence="1">Uncharacterized protein</fullName>
    </submittedName>
</protein>
<evidence type="ECO:0000313" key="1">
    <source>
        <dbReference type="EMBL" id="SCM73786.1"/>
    </source>
</evidence>
<accession>A0A212L8B9</accession>
<name>A0A212L8B9_9BACT</name>